<dbReference type="SUPFAM" id="SSF69118">
    <property type="entry name" value="AhpD-like"/>
    <property type="match status" value="2"/>
</dbReference>
<dbReference type="PANTHER" id="PTHR35446">
    <property type="entry name" value="SI:CH211-175M2.5"/>
    <property type="match status" value="1"/>
</dbReference>
<evidence type="ECO:0000313" key="1">
    <source>
        <dbReference type="EMBL" id="GAB53149.1"/>
    </source>
</evidence>
<protein>
    <submittedName>
        <fullName evidence="1">Uncharacterized protein</fullName>
    </submittedName>
</protein>
<proteinExistence type="predicted"/>
<gene>
    <name evidence="1" type="primary">yciW</name>
    <name evidence="1" type="ORF">EH105704_12_00350</name>
</gene>
<dbReference type="RefSeq" id="WP_002437360.1">
    <property type="nucleotide sequence ID" value="NZ_BAFF01000012.1"/>
</dbReference>
<name>H5V591_ATLHE</name>
<dbReference type="eggNOG" id="COG4950">
    <property type="taxonomic scope" value="Bacteria"/>
</dbReference>
<dbReference type="EMBL" id="BAFF01000012">
    <property type="protein sequence ID" value="GAB53149.1"/>
    <property type="molecule type" value="Genomic_DNA"/>
</dbReference>
<dbReference type="InterPro" id="IPR029032">
    <property type="entry name" value="AhpD-like"/>
</dbReference>
<dbReference type="GeneID" id="92828203"/>
<sequence length="392" mass="42880">MEQHRRDTARNHWYHETQSSRLPDDVVSLVPEAAHVQDRFLLDLAVDEALLAPHASWLTVARKLSAIFFPEAVLPNRLNTLSSYDRLSTALTAAQVYGVQRLCNHYAARLTPLPGPDSSRESNRRLTLLTQYARQLASQPTLIDSAARRQLEEAGLSTSDIVTFMHIIGFVGFQARVVAAFQAAMAVPVRWLPGFEIQQDAPAECFQQAFSSWHADVAGADTPLMNARLLRLMNQCQQHPPLCDLADVLIHTPLALEPLLQLSMHLYPEGEHQSAATLAALVSARINGSVACFASAAARWSGDAGVTEAARNGDRALQAWSHHHPQARAVIQATQLLTRAPDRFSHAHFQPLIEQGSPAPQALALLAWAGFCGWLNRLKMGLGGTAPACDVS</sequence>
<dbReference type="Proteomes" id="UP000010297">
    <property type="component" value="Unassembled WGS sequence"/>
</dbReference>
<accession>H5V591</accession>
<dbReference type="PANTHER" id="PTHR35446:SF3">
    <property type="entry name" value="CMD DOMAIN-CONTAINING PROTEIN"/>
    <property type="match status" value="1"/>
</dbReference>
<reference evidence="1 2" key="1">
    <citation type="submission" date="2012-02" db="EMBL/GenBank/DDBJ databases">
        <title>Whole genome shotgun sequence of Escherichia hermannii NBRC 105704.</title>
        <authorList>
            <person name="Yoshida I."/>
            <person name="Hosoyama A."/>
            <person name="Tsuchikane K."/>
            <person name="Katsumata H."/>
            <person name="Yamazaki S."/>
            <person name="Fujita N."/>
        </authorList>
    </citation>
    <scope>NUCLEOTIDE SEQUENCE [LARGE SCALE GENOMIC DNA]</scope>
    <source>
        <strain evidence="1 2">NBRC 105704</strain>
    </source>
</reference>
<dbReference type="AlphaFoldDB" id="H5V591"/>
<evidence type="ECO:0000313" key="2">
    <source>
        <dbReference type="Proteomes" id="UP000010297"/>
    </source>
</evidence>
<comment type="caution">
    <text evidence="1">The sequence shown here is derived from an EMBL/GenBank/DDBJ whole genome shotgun (WGS) entry which is preliminary data.</text>
</comment>
<organism evidence="1 2">
    <name type="scientific">Atlantibacter hermannii NBRC 105704</name>
    <dbReference type="NCBI Taxonomy" id="1115512"/>
    <lineage>
        <taxon>Bacteria</taxon>
        <taxon>Pseudomonadati</taxon>
        <taxon>Pseudomonadota</taxon>
        <taxon>Gammaproteobacteria</taxon>
        <taxon>Enterobacterales</taxon>
        <taxon>Enterobacteriaceae</taxon>
        <taxon>Atlantibacter</taxon>
    </lineage>
</organism>
<dbReference type="Gene3D" id="1.20.1290.10">
    <property type="entry name" value="AhpD-like"/>
    <property type="match status" value="2"/>
</dbReference>
<keyword evidence="2" id="KW-1185">Reference proteome</keyword>